<name>A0AAX6IPG2_IRIPA</name>
<sequence>MCACQSWCSYLTKGACPSGARVWVGVARARAFF</sequence>
<accession>A0AAX6IPG2</accession>
<dbReference type="AlphaFoldDB" id="A0AAX6IPG2"/>
<comment type="caution">
    <text evidence="2">The sequence shown here is derived from an EMBL/GenBank/DDBJ whole genome shotgun (WGS) entry which is preliminary data.</text>
</comment>
<evidence type="ECO:0000313" key="2">
    <source>
        <dbReference type="EMBL" id="KAJ6854341.1"/>
    </source>
</evidence>
<gene>
    <name evidence="2" type="ORF">M6B38_101385</name>
    <name evidence="1" type="ORF">M6B38_120835</name>
</gene>
<evidence type="ECO:0000313" key="1">
    <source>
        <dbReference type="EMBL" id="KAJ6837438.1"/>
    </source>
</evidence>
<protein>
    <submittedName>
        <fullName evidence="2">Uncharacterized protein</fullName>
    </submittedName>
</protein>
<keyword evidence="3" id="KW-1185">Reference proteome</keyword>
<proteinExistence type="predicted"/>
<reference evidence="2" key="1">
    <citation type="journal article" date="2023" name="GigaByte">
        <title>Genome assembly of the bearded iris, Iris pallida Lam.</title>
        <authorList>
            <person name="Bruccoleri R.E."/>
            <person name="Oakeley E.J."/>
            <person name="Faust A.M.E."/>
            <person name="Altorfer M."/>
            <person name="Dessus-Babus S."/>
            <person name="Burckhardt D."/>
            <person name="Oertli M."/>
            <person name="Naumann U."/>
            <person name="Petersen F."/>
            <person name="Wong J."/>
        </authorList>
    </citation>
    <scope>NUCLEOTIDE SEQUENCE</scope>
    <source>
        <strain evidence="2">GSM-AAB239-AS_SAM_17_03QT</strain>
    </source>
</reference>
<organism evidence="2 3">
    <name type="scientific">Iris pallida</name>
    <name type="common">Sweet iris</name>
    <dbReference type="NCBI Taxonomy" id="29817"/>
    <lineage>
        <taxon>Eukaryota</taxon>
        <taxon>Viridiplantae</taxon>
        <taxon>Streptophyta</taxon>
        <taxon>Embryophyta</taxon>
        <taxon>Tracheophyta</taxon>
        <taxon>Spermatophyta</taxon>
        <taxon>Magnoliopsida</taxon>
        <taxon>Liliopsida</taxon>
        <taxon>Asparagales</taxon>
        <taxon>Iridaceae</taxon>
        <taxon>Iridoideae</taxon>
        <taxon>Irideae</taxon>
        <taxon>Iris</taxon>
    </lineage>
</organism>
<reference evidence="2" key="2">
    <citation type="submission" date="2023-04" db="EMBL/GenBank/DDBJ databases">
        <authorList>
            <person name="Bruccoleri R.E."/>
            <person name="Oakeley E.J."/>
            <person name="Faust A.-M."/>
            <person name="Dessus-Babus S."/>
            <person name="Altorfer M."/>
            <person name="Burckhardt D."/>
            <person name="Oertli M."/>
            <person name="Naumann U."/>
            <person name="Petersen F."/>
            <person name="Wong J."/>
        </authorList>
    </citation>
    <scope>NUCLEOTIDE SEQUENCE</scope>
    <source>
        <strain evidence="2">GSM-AAB239-AS_SAM_17_03QT</strain>
        <tissue evidence="2">Leaf</tissue>
    </source>
</reference>
<dbReference type="EMBL" id="JANAVB010011397">
    <property type="protein sequence ID" value="KAJ6837438.1"/>
    <property type="molecule type" value="Genomic_DNA"/>
</dbReference>
<evidence type="ECO:0000313" key="3">
    <source>
        <dbReference type="Proteomes" id="UP001140949"/>
    </source>
</evidence>
<dbReference type="EMBL" id="JANAVB010000115">
    <property type="protein sequence ID" value="KAJ6854341.1"/>
    <property type="molecule type" value="Genomic_DNA"/>
</dbReference>
<dbReference type="Proteomes" id="UP001140949">
    <property type="component" value="Unassembled WGS sequence"/>
</dbReference>